<dbReference type="InterPro" id="IPR006769">
    <property type="entry name" value="MCU_C"/>
</dbReference>
<gene>
    <name evidence="12" type="ORF">IFM89_039440</name>
</gene>
<keyword evidence="4" id="KW-0109">Calcium transport</keyword>
<keyword evidence="8" id="KW-0406">Ion transport</keyword>
<dbReference type="EMBL" id="JADFTS010000004">
    <property type="protein sequence ID" value="KAF9612407.1"/>
    <property type="molecule type" value="Genomic_DNA"/>
</dbReference>
<dbReference type="GO" id="GO:0051560">
    <property type="term" value="P:mitochondrial calcium ion homeostasis"/>
    <property type="evidence" value="ECO:0007669"/>
    <property type="project" value="InterPro"/>
</dbReference>
<dbReference type="AlphaFoldDB" id="A0A835I915"/>
<dbReference type="PANTHER" id="PTHR13462:SF31">
    <property type="entry name" value="CALCIUM UNIPORTER PROTEIN 1, MITOCHONDRIAL"/>
    <property type="match status" value="1"/>
</dbReference>
<keyword evidence="9 10" id="KW-0472">Membrane</keyword>
<keyword evidence="3" id="KW-0813">Transport</keyword>
<dbReference type="GO" id="GO:0015292">
    <property type="term" value="F:uniporter activity"/>
    <property type="evidence" value="ECO:0007669"/>
    <property type="project" value="TreeGrafter"/>
</dbReference>
<evidence type="ECO:0000313" key="13">
    <source>
        <dbReference type="Proteomes" id="UP000631114"/>
    </source>
</evidence>
<dbReference type="GO" id="GO:0036444">
    <property type="term" value="P:calcium import into the mitochondrion"/>
    <property type="evidence" value="ECO:0007669"/>
    <property type="project" value="TreeGrafter"/>
</dbReference>
<dbReference type="GO" id="GO:1990246">
    <property type="term" value="C:uniplex complex"/>
    <property type="evidence" value="ECO:0007669"/>
    <property type="project" value="TreeGrafter"/>
</dbReference>
<dbReference type="Pfam" id="PF04678">
    <property type="entry name" value="MCU"/>
    <property type="match status" value="1"/>
</dbReference>
<feature type="domain" description="Calcium uniporter protein C-terminal" evidence="11">
    <location>
        <begin position="156"/>
        <end position="314"/>
    </location>
</feature>
<feature type="transmembrane region" description="Helical" evidence="10">
    <location>
        <begin position="230"/>
        <end position="250"/>
    </location>
</feature>
<sequence length="344" mass="39788">MACRKTLAHRLYNVTKISSMVPNPAITTFRRHFLNPSEPNEKGFFKRFLQKRDIVQSATSTDYSPTTSMSLIGNKLMKKLKEINTDKDRIRLDGLSPPLKLKPREPPEVQISVEDAKKILRITQLEILKSKLRMVPRNCISYSEFLEICRDGSSFDEGMRFAKMLDDSGSVIVLGNFVFLRPEQVTKAIQGIIPLSLPQPNDPRRQELEMMEKEKLEIDKQADSLVRKELWAGLGFLVVQTAGFVRLTFWELSWDVMEPICFYLTSIYFMAGYAFFLRTSKDPSFEGLFESRFSAKQKRLMRIKKFDIQRFEELRRACYPLSLEPPSSNYPAFDTSDRNLIGAH</sequence>
<evidence type="ECO:0000256" key="7">
    <source>
        <dbReference type="ARBA" id="ARBA00022989"/>
    </source>
</evidence>
<accession>A0A835I915</accession>
<keyword evidence="13" id="KW-1185">Reference proteome</keyword>
<evidence type="ECO:0000256" key="2">
    <source>
        <dbReference type="ARBA" id="ARBA00005653"/>
    </source>
</evidence>
<evidence type="ECO:0000256" key="4">
    <source>
        <dbReference type="ARBA" id="ARBA00022568"/>
    </source>
</evidence>
<evidence type="ECO:0000256" key="9">
    <source>
        <dbReference type="ARBA" id="ARBA00023136"/>
    </source>
</evidence>
<evidence type="ECO:0000256" key="6">
    <source>
        <dbReference type="ARBA" id="ARBA00022837"/>
    </source>
</evidence>
<evidence type="ECO:0000256" key="5">
    <source>
        <dbReference type="ARBA" id="ARBA00022692"/>
    </source>
</evidence>
<protein>
    <recommendedName>
        <fullName evidence="11">Calcium uniporter protein C-terminal domain-containing protein</fullName>
    </recommendedName>
</protein>
<dbReference type="OrthoDB" id="278338at2759"/>
<dbReference type="PANTHER" id="PTHR13462">
    <property type="entry name" value="CALCIUM UNIPORTER PROTEIN, MITOCHONDRIAL"/>
    <property type="match status" value="1"/>
</dbReference>
<name>A0A835I915_9MAGN</name>
<comment type="similarity">
    <text evidence="2">Belongs to the MCU (TC 1.A.77) family.</text>
</comment>
<organism evidence="12 13">
    <name type="scientific">Coptis chinensis</name>
    <dbReference type="NCBI Taxonomy" id="261450"/>
    <lineage>
        <taxon>Eukaryota</taxon>
        <taxon>Viridiplantae</taxon>
        <taxon>Streptophyta</taxon>
        <taxon>Embryophyta</taxon>
        <taxon>Tracheophyta</taxon>
        <taxon>Spermatophyta</taxon>
        <taxon>Magnoliopsida</taxon>
        <taxon>Ranunculales</taxon>
        <taxon>Ranunculaceae</taxon>
        <taxon>Coptidoideae</taxon>
        <taxon>Coptis</taxon>
    </lineage>
</organism>
<evidence type="ECO:0000256" key="3">
    <source>
        <dbReference type="ARBA" id="ARBA00022448"/>
    </source>
</evidence>
<dbReference type="GO" id="GO:0005262">
    <property type="term" value="F:calcium channel activity"/>
    <property type="evidence" value="ECO:0007669"/>
    <property type="project" value="TreeGrafter"/>
</dbReference>
<evidence type="ECO:0000256" key="10">
    <source>
        <dbReference type="SAM" id="Phobius"/>
    </source>
</evidence>
<dbReference type="InterPro" id="IPR039055">
    <property type="entry name" value="MCU_fam"/>
</dbReference>
<reference evidence="12 13" key="1">
    <citation type="submission" date="2020-10" db="EMBL/GenBank/DDBJ databases">
        <title>The Coptis chinensis genome and diversification of protoberbering-type alkaloids.</title>
        <authorList>
            <person name="Wang B."/>
            <person name="Shu S."/>
            <person name="Song C."/>
            <person name="Liu Y."/>
        </authorList>
    </citation>
    <scope>NUCLEOTIDE SEQUENCE [LARGE SCALE GENOMIC DNA]</scope>
    <source>
        <strain evidence="12">HL-2020</strain>
        <tissue evidence="12">Leaf</tissue>
    </source>
</reference>
<proteinExistence type="inferred from homology"/>
<comment type="subcellular location">
    <subcellularLocation>
        <location evidence="1">Membrane</location>
        <topology evidence="1">Multi-pass membrane protein</topology>
    </subcellularLocation>
</comment>
<evidence type="ECO:0000259" key="11">
    <source>
        <dbReference type="Pfam" id="PF04678"/>
    </source>
</evidence>
<keyword evidence="7 10" id="KW-1133">Transmembrane helix</keyword>
<evidence type="ECO:0000256" key="1">
    <source>
        <dbReference type="ARBA" id="ARBA00004141"/>
    </source>
</evidence>
<comment type="caution">
    <text evidence="12">The sequence shown here is derived from an EMBL/GenBank/DDBJ whole genome shotgun (WGS) entry which is preliminary data.</text>
</comment>
<feature type="transmembrane region" description="Helical" evidence="10">
    <location>
        <begin position="256"/>
        <end position="276"/>
    </location>
</feature>
<evidence type="ECO:0000256" key="8">
    <source>
        <dbReference type="ARBA" id="ARBA00023065"/>
    </source>
</evidence>
<evidence type="ECO:0000313" key="12">
    <source>
        <dbReference type="EMBL" id="KAF9612407.1"/>
    </source>
</evidence>
<dbReference type="Proteomes" id="UP000631114">
    <property type="component" value="Unassembled WGS sequence"/>
</dbReference>
<keyword evidence="5 10" id="KW-0812">Transmembrane</keyword>
<keyword evidence="6" id="KW-0106">Calcium</keyword>